<organism evidence="3 4">
    <name type="scientific">Helobdella robusta</name>
    <name type="common">Californian leech</name>
    <dbReference type="NCBI Taxonomy" id="6412"/>
    <lineage>
        <taxon>Eukaryota</taxon>
        <taxon>Metazoa</taxon>
        <taxon>Spiralia</taxon>
        <taxon>Lophotrochozoa</taxon>
        <taxon>Annelida</taxon>
        <taxon>Clitellata</taxon>
        <taxon>Hirudinea</taxon>
        <taxon>Rhynchobdellida</taxon>
        <taxon>Glossiphoniidae</taxon>
        <taxon>Helobdella</taxon>
    </lineage>
</organism>
<dbReference type="EMBL" id="KB095959">
    <property type="protein sequence ID" value="ESO09243.1"/>
    <property type="molecule type" value="Genomic_DNA"/>
</dbReference>
<evidence type="ECO:0000256" key="1">
    <source>
        <dbReference type="SAM" id="Phobius"/>
    </source>
</evidence>
<name>T1F0B0_HELRO</name>
<dbReference type="EnsemblMetazoa" id="HelroT168205">
    <property type="protein sequence ID" value="HelroP168205"/>
    <property type="gene ID" value="HelroG168205"/>
</dbReference>
<sequence>MRLNFLKLQSSTVTQLNQVSEFKSRRTCRRVNVMQANIQHRRYNSEDTTLKIQHERYNNMGEILKCINLKSGISAPFNAYCLNNGSLKHAVSKFKRLILEFKWNAIYATYNQRCNVAWLVIGHVVSFHVLCFICHVISGKSLAQ</sequence>
<accession>T1F0B0</accession>
<dbReference type="CTD" id="20202260"/>
<reference evidence="2 4" key="2">
    <citation type="journal article" date="2013" name="Nature">
        <title>Insights into bilaterian evolution from three spiralian genomes.</title>
        <authorList>
            <person name="Simakov O."/>
            <person name="Marletaz F."/>
            <person name="Cho S.J."/>
            <person name="Edsinger-Gonzales E."/>
            <person name="Havlak P."/>
            <person name="Hellsten U."/>
            <person name="Kuo D.H."/>
            <person name="Larsson T."/>
            <person name="Lv J."/>
            <person name="Arendt D."/>
            <person name="Savage R."/>
            <person name="Osoegawa K."/>
            <person name="de Jong P."/>
            <person name="Grimwood J."/>
            <person name="Chapman J.A."/>
            <person name="Shapiro H."/>
            <person name="Aerts A."/>
            <person name="Otillar R.P."/>
            <person name="Terry A.Y."/>
            <person name="Boore J.L."/>
            <person name="Grigoriev I.V."/>
            <person name="Lindberg D.R."/>
            <person name="Seaver E.C."/>
            <person name="Weisblat D.A."/>
            <person name="Putnam N.H."/>
            <person name="Rokhsar D.S."/>
        </authorList>
    </citation>
    <scope>NUCLEOTIDE SEQUENCE</scope>
</reference>
<evidence type="ECO:0000313" key="4">
    <source>
        <dbReference type="Proteomes" id="UP000015101"/>
    </source>
</evidence>
<keyword evidence="1" id="KW-0472">Membrane</keyword>
<feature type="transmembrane region" description="Helical" evidence="1">
    <location>
        <begin position="116"/>
        <end position="138"/>
    </location>
</feature>
<reference evidence="3" key="3">
    <citation type="submission" date="2015-06" db="UniProtKB">
        <authorList>
            <consortium name="EnsemblMetazoa"/>
        </authorList>
    </citation>
    <scope>IDENTIFICATION</scope>
</reference>
<dbReference type="InParanoid" id="T1F0B0"/>
<dbReference type="EMBL" id="AMQM01002919">
    <property type="status" value="NOT_ANNOTATED_CDS"/>
    <property type="molecule type" value="Genomic_DNA"/>
</dbReference>
<gene>
    <name evidence="3" type="primary">20202260</name>
    <name evidence="2" type="ORF">HELRODRAFT_168205</name>
</gene>
<evidence type="ECO:0000313" key="2">
    <source>
        <dbReference type="EMBL" id="ESO09243.1"/>
    </source>
</evidence>
<keyword evidence="4" id="KW-1185">Reference proteome</keyword>
<keyword evidence="1" id="KW-0812">Transmembrane</keyword>
<dbReference type="RefSeq" id="XP_009012336.1">
    <property type="nucleotide sequence ID" value="XM_009014088.1"/>
</dbReference>
<protein>
    <submittedName>
        <fullName evidence="2 3">Uncharacterized protein</fullName>
    </submittedName>
</protein>
<dbReference type="AlphaFoldDB" id="T1F0B0"/>
<dbReference type="GeneID" id="20202260"/>
<keyword evidence="1" id="KW-1133">Transmembrane helix</keyword>
<reference evidence="4" key="1">
    <citation type="submission" date="2012-12" db="EMBL/GenBank/DDBJ databases">
        <authorList>
            <person name="Hellsten U."/>
            <person name="Grimwood J."/>
            <person name="Chapman J.A."/>
            <person name="Shapiro H."/>
            <person name="Aerts A."/>
            <person name="Otillar R.P."/>
            <person name="Terry A.Y."/>
            <person name="Boore J.L."/>
            <person name="Simakov O."/>
            <person name="Marletaz F."/>
            <person name="Cho S.-J."/>
            <person name="Edsinger-Gonzales E."/>
            <person name="Havlak P."/>
            <person name="Kuo D.-H."/>
            <person name="Larsson T."/>
            <person name="Lv J."/>
            <person name="Arendt D."/>
            <person name="Savage R."/>
            <person name="Osoegawa K."/>
            <person name="de Jong P."/>
            <person name="Lindberg D.R."/>
            <person name="Seaver E.C."/>
            <person name="Weisblat D.A."/>
            <person name="Putnam N.H."/>
            <person name="Grigoriev I.V."/>
            <person name="Rokhsar D.S."/>
        </authorList>
    </citation>
    <scope>NUCLEOTIDE SEQUENCE</scope>
</reference>
<dbReference type="Proteomes" id="UP000015101">
    <property type="component" value="Unassembled WGS sequence"/>
</dbReference>
<evidence type="ECO:0000313" key="3">
    <source>
        <dbReference type="EnsemblMetazoa" id="HelroP168205"/>
    </source>
</evidence>
<dbReference type="KEGG" id="hro:HELRODRAFT_168205"/>
<proteinExistence type="predicted"/>
<dbReference type="HOGENOM" id="CLU_1798521_0_0_1"/>